<keyword evidence="2" id="KW-1185">Reference proteome</keyword>
<dbReference type="InterPro" id="IPR036412">
    <property type="entry name" value="HAD-like_sf"/>
</dbReference>
<dbReference type="NCBIfam" id="TIGR01549">
    <property type="entry name" value="HAD-SF-IA-v1"/>
    <property type="match status" value="1"/>
</dbReference>
<dbReference type="CDD" id="cd07505">
    <property type="entry name" value="HAD_BPGM-like"/>
    <property type="match status" value="1"/>
</dbReference>
<dbReference type="NCBIfam" id="TIGR01509">
    <property type="entry name" value="HAD-SF-IA-v3"/>
    <property type="match status" value="1"/>
</dbReference>
<evidence type="ECO:0000313" key="1">
    <source>
        <dbReference type="EMBL" id="MBR7828357.1"/>
    </source>
</evidence>
<evidence type="ECO:0000313" key="2">
    <source>
        <dbReference type="Proteomes" id="UP000676325"/>
    </source>
</evidence>
<dbReference type="SFLD" id="SFLDG01135">
    <property type="entry name" value="C1.5.6:_HAD__Beta-PGM__Phospha"/>
    <property type="match status" value="1"/>
</dbReference>
<organism evidence="1 2">
    <name type="scientific">Actinospica acidithermotolerans</name>
    <dbReference type="NCBI Taxonomy" id="2828514"/>
    <lineage>
        <taxon>Bacteria</taxon>
        <taxon>Bacillati</taxon>
        <taxon>Actinomycetota</taxon>
        <taxon>Actinomycetes</taxon>
        <taxon>Catenulisporales</taxon>
        <taxon>Actinospicaceae</taxon>
        <taxon>Actinospica</taxon>
    </lineage>
</organism>
<name>A0A941IJY1_9ACTN</name>
<dbReference type="PANTHER" id="PTHR18901">
    <property type="entry name" value="2-DEOXYGLUCOSE-6-PHOSPHATE PHOSPHATASE 2"/>
    <property type="match status" value="1"/>
</dbReference>
<dbReference type="AlphaFoldDB" id="A0A941IJY1"/>
<proteinExistence type="predicted"/>
<dbReference type="SFLD" id="SFLDG01129">
    <property type="entry name" value="C1.5:_HAD__Beta-PGM__Phosphata"/>
    <property type="match status" value="1"/>
</dbReference>
<protein>
    <submittedName>
        <fullName evidence="1">HAD family phosphatase</fullName>
    </submittedName>
</protein>
<comment type="caution">
    <text evidence="1">The sequence shown here is derived from an EMBL/GenBank/DDBJ whole genome shotgun (WGS) entry which is preliminary data.</text>
</comment>
<dbReference type="SFLD" id="SFLDS00003">
    <property type="entry name" value="Haloacid_Dehalogenase"/>
    <property type="match status" value="1"/>
</dbReference>
<dbReference type="InterPro" id="IPR006439">
    <property type="entry name" value="HAD-SF_hydro_IA"/>
</dbReference>
<dbReference type="SUPFAM" id="SSF56784">
    <property type="entry name" value="HAD-like"/>
    <property type="match status" value="1"/>
</dbReference>
<dbReference type="Gene3D" id="3.40.50.1000">
    <property type="entry name" value="HAD superfamily/HAD-like"/>
    <property type="match status" value="1"/>
</dbReference>
<dbReference type="RefSeq" id="WP_212519491.1">
    <property type="nucleotide sequence ID" value="NZ_JAGSOH010000054.1"/>
</dbReference>
<dbReference type="EMBL" id="JAGSOH010000054">
    <property type="protein sequence ID" value="MBR7828357.1"/>
    <property type="molecule type" value="Genomic_DNA"/>
</dbReference>
<gene>
    <name evidence="1" type="ORF">KDK95_18745</name>
</gene>
<dbReference type="InterPro" id="IPR023214">
    <property type="entry name" value="HAD_sf"/>
</dbReference>
<dbReference type="PRINTS" id="PR00413">
    <property type="entry name" value="HADHALOGNASE"/>
</dbReference>
<dbReference type="InterPro" id="IPR041492">
    <property type="entry name" value="HAD_2"/>
</dbReference>
<sequence>MPEPTAVLFDMDGTLIDSEPVWFDTEVRLLAEFGFELGPEHWGNVLGQPNEVSCKYLVEVSGIPLTWEELNERIEAAMVEQLAQGFELLPGAKELLAELQAAGMPTALVSASSRQIVDACIGAIGADFFRHTVSGDDVARSKPHPEPYLLAARLLGVDPAECVVIEDSRIGITAGSAAGCRVLAVPHPTVEVPDLPRITQAPSLDGVTLAHLSAL</sequence>
<dbReference type="PANTHER" id="PTHR18901:SF38">
    <property type="entry name" value="PSEUDOURIDINE-5'-PHOSPHATASE"/>
    <property type="match status" value="1"/>
</dbReference>
<reference evidence="1" key="1">
    <citation type="submission" date="2021-04" db="EMBL/GenBank/DDBJ databases">
        <title>Genome based classification of Actinospica acidithermotolerans sp. nov., an actinobacterium isolated from an Indonesian hot spring.</title>
        <authorList>
            <person name="Kusuma A.B."/>
            <person name="Putra K.E."/>
            <person name="Nafisah S."/>
            <person name="Loh J."/>
            <person name="Nouioui I."/>
            <person name="Goodfellow M."/>
        </authorList>
    </citation>
    <scope>NUCLEOTIDE SEQUENCE</scope>
    <source>
        <strain evidence="1">MGRD01-02</strain>
    </source>
</reference>
<dbReference type="Gene3D" id="1.10.150.240">
    <property type="entry name" value="Putative phosphatase, domain 2"/>
    <property type="match status" value="1"/>
</dbReference>
<dbReference type="InterPro" id="IPR023198">
    <property type="entry name" value="PGP-like_dom2"/>
</dbReference>
<accession>A0A941IJY1</accession>
<dbReference type="Proteomes" id="UP000676325">
    <property type="component" value="Unassembled WGS sequence"/>
</dbReference>
<dbReference type="Pfam" id="PF13419">
    <property type="entry name" value="HAD_2"/>
    <property type="match status" value="1"/>
</dbReference>